<evidence type="ECO:0000313" key="4">
    <source>
        <dbReference type="EMBL" id="NMM93637.1"/>
    </source>
</evidence>
<evidence type="ECO:0000256" key="2">
    <source>
        <dbReference type="SAM" id="Phobius"/>
    </source>
</evidence>
<dbReference type="Pfam" id="PF04536">
    <property type="entry name" value="TPM_phosphatase"/>
    <property type="match status" value="1"/>
</dbReference>
<keyword evidence="2" id="KW-0812">Transmembrane</keyword>
<feature type="region of interest" description="Disordered" evidence="1">
    <location>
        <begin position="1"/>
        <end position="20"/>
    </location>
</feature>
<comment type="caution">
    <text evidence="4">The sequence shown here is derived from an EMBL/GenBank/DDBJ whole genome shotgun (WGS) entry which is preliminary data.</text>
</comment>
<proteinExistence type="predicted"/>
<feature type="transmembrane region" description="Helical" evidence="2">
    <location>
        <begin position="211"/>
        <end position="235"/>
    </location>
</feature>
<feature type="transmembrane region" description="Helical" evidence="2">
    <location>
        <begin position="29"/>
        <end position="50"/>
    </location>
</feature>
<name>A0A7Y0ENX6_9BIFI</name>
<accession>A0A7Y0ENX6</accession>
<protein>
    <recommendedName>
        <fullName evidence="3">TPM domain-containing protein</fullName>
    </recommendedName>
</protein>
<keyword evidence="2" id="KW-0472">Membrane</keyword>
<gene>
    <name evidence="4" type="ORF">G1C95_0822</name>
</gene>
<dbReference type="AlphaFoldDB" id="A0A7Y0ENX6"/>
<dbReference type="Gene3D" id="3.10.310.50">
    <property type="match status" value="1"/>
</dbReference>
<organism evidence="4 5">
    <name type="scientific">Bifidobacterium oedipodis</name>
    <dbReference type="NCBI Taxonomy" id="2675322"/>
    <lineage>
        <taxon>Bacteria</taxon>
        <taxon>Bacillati</taxon>
        <taxon>Actinomycetota</taxon>
        <taxon>Actinomycetes</taxon>
        <taxon>Bifidobacteriales</taxon>
        <taxon>Bifidobacteriaceae</taxon>
        <taxon>Bifidobacterium</taxon>
    </lineage>
</organism>
<dbReference type="EMBL" id="JAAIII010000002">
    <property type="protein sequence ID" value="NMM93637.1"/>
    <property type="molecule type" value="Genomic_DNA"/>
</dbReference>
<keyword evidence="5" id="KW-1185">Reference proteome</keyword>
<dbReference type="InterPro" id="IPR007621">
    <property type="entry name" value="TPM_dom"/>
</dbReference>
<dbReference type="Proteomes" id="UP000532194">
    <property type="component" value="Unassembled WGS sequence"/>
</dbReference>
<reference evidence="4 5" key="1">
    <citation type="submission" date="2020-02" db="EMBL/GenBank/DDBJ databases">
        <title>Characterization of phylogenetic diversity of novel bifidobacterial species isolated in Czech ZOOs.</title>
        <authorList>
            <person name="Lugli G.A."/>
            <person name="Vera N.B."/>
            <person name="Ventura M."/>
        </authorList>
    </citation>
    <scope>NUCLEOTIDE SEQUENCE [LARGE SCALE GENOMIC DNA]</scope>
    <source>
        <strain evidence="4 5">DSM 109957</strain>
    </source>
</reference>
<evidence type="ECO:0000256" key="1">
    <source>
        <dbReference type="SAM" id="MobiDB-lite"/>
    </source>
</evidence>
<feature type="domain" description="TPM" evidence="3">
    <location>
        <begin position="80"/>
        <end position="200"/>
    </location>
</feature>
<evidence type="ECO:0000313" key="5">
    <source>
        <dbReference type="Proteomes" id="UP000532194"/>
    </source>
</evidence>
<keyword evidence="2" id="KW-1133">Transmembrane helix</keyword>
<evidence type="ECO:0000259" key="3">
    <source>
        <dbReference type="Pfam" id="PF04536"/>
    </source>
</evidence>
<sequence length="256" mass="26996">MAFSNSMEAKSTAVHRGSAPTPNKPLNAIYQWLVCAICAVALVMLSGLWITPNAYGDNSSDGSNSDSGTSSGVTITENITDTENLLGSHVNEVSDAIDNTEKETGVHVHLLFLSSFNSEQTPQKWAASVLESTDPDPNTVMLAVASNDGNLVVAVSSNSEEWLKKQSTVDELSAAAQKPLMESTPNWAGAATAMMDEIAKAKTTATSSTTVIIGVAVMAGVLVVLIVVIVVTMSIRRRRKAKGLPASKPKKGRHRG</sequence>